<keyword evidence="7" id="KW-1185">Reference proteome</keyword>
<evidence type="ECO:0000313" key="6">
    <source>
        <dbReference type="EMBL" id="AKP51159.1"/>
    </source>
</evidence>
<dbReference type="PANTHER" id="PTHR43774">
    <property type="entry name" value="PEPTIDE METHIONINE SULFOXIDE REDUCTASE"/>
    <property type="match status" value="1"/>
</dbReference>
<dbReference type="SUPFAM" id="SSF55068">
    <property type="entry name" value="Peptide methionine sulfoxide reductase"/>
    <property type="match status" value="1"/>
</dbReference>
<dbReference type="Pfam" id="PF01625">
    <property type="entry name" value="PMSR"/>
    <property type="match status" value="1"/>
</dbReference>
<accession>A0A0H4PAC5</accession>
<sequence length="175" mass="20545">MQYLVLSERNLFQMRTMKLGLGGGCHWCTEGIFQSVLGVKEVKQGWISSESPYQKWSEGVEITFDPLLVDLSLLIAIHLHSHSCTSDHAFRKKYRSAIYYFNEEQEEISRKVLLEMQSDFDREIVTKVIPFIDFKINTEQFLDYYNKNPDLPFCTSYIKPKLNALKERFQKAMVK</sequence>
<gene>
    <name evidence="6" type="ORF">CA2015_1726</name>
</gene>
<dbReference type="RefSeq" id="WP_240477949.1">
    <property type="nucleotide sequence ID" value="NZ_CP012040.1"/>
</dbReference>
<name>A0A0H4PAC5_9BACT</name>
<dbReference type="InterPro" id="IPR002569">
    <property type="entry name" value="Met_Sox_Rdtase_MsrA_dom"/>
</dbReference>
<evidence type="ECO:0000259" key="5">
    <source>
        <dbReference type="Pfam" id="PF01625"/>
    </source>
</evidence>
<dbReference type="GO" id="GO:0008113">
    <property type="term" value="F:peptide-methionine (S)-S-oxide reductase activity"/>
    <property type="evidence" value="ECO:0007669"/>
    <property type="project" value="UniProtKB-EC"/>
</dbReference>
<evidence type="ECO:0000256" key="2">
    <source>
        <dbReference type="ARBA" id="ARBA00023002"/>
    </source>
</evidence>
<dbReference type="EC" id="1.8.4.11" evidence="1"/>
<organism evidence="6 7">
    <name type="scientific">Cyclobacterium amurskyense</name>
    <dbReference type="NCBI Taxonomy" id="320787"/>
    <lineage>
        <taxon>Bacteria</taxon>
        <taxon>Pseudomonadati</taxon>
        <taxon>Bacteroidota</taxon>
        <taxon>Cytophagia</taxon>
        <taxon>Cytophagales</taxon>
        <taxon>Cyclobacteriaceae</taxon>
        <taxon>Cyclobacterium</taxon>
    </lineage>
</organism>
<dbReference type="Proteomes" id="UP000036520">
    <property type="component" value="Chromosome"/>
</dbReference>
<evidence type="ECO:0000256" key="3">
    <source>
        <dbReference type="ARBA" id="ARBA00047806"/>
    </source>
</evidence>
<dbReference type="PANTHER" id="PTHR43774:SF1">
    <property type="entry name" value="PEPTIDE METHIONINE SULFOXIDE REDUCTASE MSRA 2"/>
    <property type="match status" value="1"/>
</dbReference>
<proteinExistence type="predicted"/>
<dbReference type="AlphaFoldDB" id="A0A0H4PAC5"/>
<dbReference type="KEGG" id="camu:CA2015_1726"/>
<dbReference type="InterPro" id="IPR036509">
    <property type="entry name" value="Met_Sox_Rdtase_MsrA_sf"/>
</dbReference>
<reference evidence="6 7" key="1">
    <citation type="submission" date="2015-07" db="EMBL/GenBank/DDBJ databases">
        <authorList>
            <person name="Kim K.M."/>
        </authorList>
    </citation>
    <scope>NUCLEOTIDE SEQUENCE [LARGE SCALE GENOMIC DNA]</scope>
    <source>
        <strain evidence="6 7">KCTC 12363</strain>
    </source>
</reference>
<dbReference type="EMBL" id="CP012040">
    <property type="protein sequence ID" value="AKP51159.1"/>
    <property type="molecule type" value="Genomic_DNA"/>
</dbReference>
<protein>
    <recommendedName>
        <fullName evidence="1">peptide-methionine (S)-S-oxide reductase</fullName>
        <ecNumber evidence="1">1.8.4.11</ecNumber>
    </recommendedName>
</protein>
<evidence type="ECO:0000256" key="4">
    <source>
        <dbReference type="ARBA" id="ARBA00048782"/>
    </source>
</evidence>
<evidence type="ECO:0000256" key="1">
    <source>
        <dbReference type="ARBA" id="ARBA00012502"/>
    </source>
</evidence>
<keyword evidence="2" id="KW-0560">Oxidoreductase</keyword>
<evidence type="ECO:0000313" key="7">
    <source>
        <dbReference type="Proteomes" id="UP000036520"/>
    </source>
</evidence>
<feature type="domain" description="Peptide methionine sulphoxide reductase MsrA" evidence="5">
    <location>
        <begin position="21"/>
        <end position="151"/>
    </location>
</feature>
<dbReference type="STRING" id="320787.CA2015_1726"/>
<dbReference type="PATRIC" id="fig|320787.5.peg.1901"/>
<comment type="catalytic activity">
    <reaction evidence="3">
        <text>L-methionyl-[protein] + [thioredoxin]-disulfide + H2O = L-methionyl-(S)-S-oxide-[protein] + [thioredoxin]-dithiol</text>
        <dbReference type="Rhea" id="RHEA:14217"/>
        <dbReference type="Rhea" id="RHEA-COMP:10698"/>
        <dbReference type="Rhea" id="RHEA-COMP:10700"/>
        <dbReference type="Rhea" id="RHEA-COMP:12313"/>
        <dbReference type="Rhea" id="RHEA-COMP:12315"/>
        <dbReference type="ChEBI" id="CHEBI:15377"/>
        <dbReference type="ChEBI" id="CHEBI:16044"/>
        <dbReference type="ChEBI" id="CHEBI:29950"/>
        <dbReference type="ChEBI" id="CHEBI:44120"/>
        <dbReference type="ChEBI" id="CHEBI:50058"/>
        <dbReference type="EC" id="1.8.4.11"/>
    </reaction>
</comment>
<dbReference type="Gene3D" id="3.30.1060.10">
    <property type="entry name" value="Peptide methionine sulphoxide reductase MsrA"/>
    <property type="match status" value="1"/>
</dbReference>
<comment type="catalytic activity">
    <reaction evidence="4">
        <text>[thioredoxin]-disulfide + L-methionine + H2O = L-methionine (S)-S-oxide + [thioredoxin]-dithiol</text>
        <dbReference type="Rhea" id="RHEA:19993"/>
        <dbReference type="Rhea" id="RHEA-COMP:10698"/>
        <dbReference type="Rhea" id="RHEA-COMP:10700"/>
        <dbReference type="ChEBI" id="CHEBI:15377"/>
        <dbReference type="ChEBI" id="CHEBI:29950"/>
        <dbReference type="ChEBI" id="CHEBI:50058"/>
        <dbReference type="ChEBI" id="CHEBI:57844"/>
        <dbReference type="ChEBI" id="CHEBI:58772"/>
        <dbReference type="EC" id="1.8.4.11"/>
    </reaction>
</comment>